<evidence type="ECO:0000256" key="2">
    <source>
        <dbReference type="ARBA" id="ARBA00006543"/>
    </source>
</evidence>
<evidence type="ECO:0000259" key="12">
    <source>
        <dbReference type="Pfam" id="PF20719"/>
    </source>
</evidence>
<evidence type="ECO:0000256" key="7">
    <source>
        <dbReference type="ARBA" id="ARBA00023242"/>
    </source>
</evidence>
<comment type="subcellular location">
    <subcellularLocation>
        <location evidence="1 9">Nucleus</location>
    </subcellularLocation>
</comment>
<dbReference type="STRING" id="155417.A0A4Q4TDE8"/>
<comment type="similarity">
    <text evidence="2 9">Belongs to the Mediator complex subunit 16 family.</text>
</comment>
<keyword evidence="5 9" id="KW-0010">Activator</keyword>
<comment type="function">
    <text evidence="9">Component of the Mediator complex, a coactivator involved in the regulated transcription of nearly all RNA polymerase II-dependent genes. Mediator functions as a bridge to convey information from gene-specific regulatory proteins to the basal RNA polymerase II transcription machinery. Mediator is recruited to promoters by direct interactions with regulatory proteins and serves as a scaffold for the assembly of a functional preinitiation complex with RNA polymerase II and the general transcription factors.</text>
</comment>
<dbReference type="InterPro" id="IPR021665">
    <property type="entry name" value="Mediator_Med16_N"/>
</dbReference>
<feature type="domain" description="Mediator complex subunit 16 C-terminal" evidence="12">
    <location>
        <begin position="925"/>
        <end position="1017"/>
    </location>
</feature>
<organism evidence="13 14">
    <name type="scientific">Monosporascus ibericus</name>
    <dbReference type="NCBI Taxonomy" id="155417"/>
    <lineage>
        <taxon>Eukaryota</taxon>
        <taxon>Fungi</taxon>
        <taxon>Dikarya</taxon>
        <taxon>Ascomycota</taxon>
        <taxon>Pezizomycotina</taxon>
        <taxon>Sordariomycetes</taxon>
        <taxon>Xylariomycetidae</taxon>
        <taxon>Xylariales</taxon>
        <taxon>Xylariales incertae sedis</taxon>
        <taxon>Monosporascus</taxon>
    </lineage>
</organism>
<dbReference type="GO" id="GO:0016592">
    <property type="term" value="C:mediator complex"/>
    <property type="evidence" value="ECO:0007669"/>
    <property type="project" value="InterPro"/>
</dbReference>
<dbReference type="GO" id="GO:0045893">
    <property type="term" value="P:positive regulation of DNA-templated transcription"/>
    <property type="evidence" value="ECO:0007669"/>
    <property type="project" value="TreeGrafter"/>
</dbReference>
<evidence type="ECO:0000256" key="3">
    <source>
        <dbReference type="ARBA" id="ARBA00019614"/>
    </source>
</evidence>
<sequence length="1021" mass="111901">MAANKMPLILDNPMGGGAMQVDLDDVDDLFGDGVPLNLHGRPPSKRLRQRVDELRIRGACRGIAWSKTGTIASVAPDGQSLELRYLRADPKDGTWGLSEPTPLAPWPSLAGGPLVHLSWSPAITSSELAVIDAVGRVLIYNFGLNLNRPTLTRRWDTDPIDDLHAVVGTYWLNLVPPNPAKLNPVYGPAVKNEANNYHYDTISVPSNPPWHPYPNRSAFICVTTNGVLKMFWVSDKTKIEETTLELESVTSADDLITHAAICGDFKNKCLFAAVATTSKQLRVVQVVINWNIPKQENPQAMPPAGFHFGPPTLMQRHVALTSWFQAAASNSHLDTSMTKISHIEWLPGVPVMATKSFSNPVVLTVRSFIPPLNSPYNQEVQSIIDRWELLMEQKETLHPAFEQLGCRRNSTGTAQPASIRLKKLDSIVVSKMVTGVSVISHGKVVCFTYSDGSVEHRDRLTMEELYTEVNLDRVSSILEAGFSQRGEPLSLQTALSPTSFSLVEMLEDGNIKWHPINYTLTDPATITDAQLSAVVAGITAATANAVTSSSNMDDILAIARTFRHKDRFTTNWMNELVRLLKITVDYSEETPHDHLIRNHQMQFCFSILQHLGWRGEYQPRDFSSKLAMIMLNLRNIVIIITIANNTNALRGATTPMDDPDVVNALAGCCKWAVDLLSWLCDSLFCLLDDNRFKSIVTNPAQFSQLTGYLLEKNEIALHMVLSSSIRTLLGAVCRRITALNNLSLRAISHYEARMGTNGSNNNNANGGPPAGSAYGSPLHVAYQKVYQHTSSALISPEAFQALLVSLNREVREMYARSFAKIGAEQQVAGGKGGGGSGGPSQQQQNDATARARQHCELQMLLGQAPPSTFQPLIAKFLYQDLAAFRDGPNGGGGSAYSTSPPPGNNPAADANSNNNNNDNGGGMMIDPARLFFADYDILEVDDAPRALERRRARGVRVDLFRRAEIFRSPDRGGGPGPGWRRCVRCASVMEDVGTAANKPHLNFVLSQQRNCCCGGRLALLP</sequence>
<evidence type="ECO:0000256" key="9">
    <source>
        <dbReference type="RuleBase" id="RU364149"/>
    </source>
</evidence>
<keyword evidence="7 9" id="KW-0539">Nucleus</keyword>
<evidence type="ECO:0000256" key="6">
    <source>
        <dbReference type="ARBA" id="ARBA00023163"/>
    </source>
</evidence>
<keyword evidence="14" id="KW-1185">Reference proteome</keyword>
<dbReference type="AlphaFoldDB" id="A0A4Q4TDE8"/>
<evidence type="ECO:0000256" key="8">
    <source>
        <dbReference type="ARBA" id="ARBA00032015"/>
    </source>
</evidence>
<protein>
    <recommendedName>
        <fullName evidence="3 9">Mediator of RNA polymerase II transcription subunit 16</fullName>
    </recommendedName>
    <alternativeName>
        <fullName evidence="8 9">Mediator complex subunit 16</fullName>
    </alternativeName>
</protein>
<dbReference type="Pfam" id="PF11635">
    <property type="entry name" value="Med16_N"/>
    <property type="match status" value="1"/>
</dbReference>
<feature type="region of interest" description="Disordered" evidence="10">
    <location>
        <begin position="889"/>
        <end position="920"/>
    </location>
</feature>
<dbReference type="InterPro" id="IPR048339">
    <property type="entry name" value="Mediator_Med16_C"/>
</dbReference>
<feature type="compositionally biased region" description="Low complexity" evidence="10">
    <location>
        <begin position="905"/>
        <end position="918"/>
    </location>
</feature>
<proteinExistence type="inferred from homology"/>
<evidence type="ECO:0000256" key="5">
    <source>
        <dbReference type="ARBA" id="ARBA00023159"/>
    </source>
</evidence>
<dbReference type="EMBL" id="QJNU01000255">
    <property type="protein sequence ID" value="RYP03500.1"/>
    <property type="molecule type" value="Genomic_DNA"/>
</dbReference>
<keyword evidence="4 9" id="KW-0805">Transcription regulation</keyword>
<evidence type="ECO:0000313" key="13">
    <source>
        <dbReference type="EMBL" id="RYP03500.1"/>
    </source>
</evidence>
<dbReference type="InterPro" id="IPR048338">
    <property type="entry name" value="Mediator_Med16"/>
</dbReference>
<dbReference type="OrthoDB" id="4139168at2759"/>
<dbReference type="SUPFAM" id="SSF69322">
    <property type="entry name" value="Tricorn protease domain 2"/>
    <property type="match status" value="1"/>
</dbReference>
<feature type="domain" description="Mediator complex subunit Med16 N-terminal" evidence="11">
    <location>
        <begin position="162"/>
        <end position="482"/>
    </location>
</feature>
<dbReference type="PANTHER" id="PTHR13224">
    <property type="entry name" value="THYROID HORMONE RECEPTOR-ASSOCIATED PROTEIN-RELATED"/>
    <property type="match status" value="1"/>
</dbReference>
<keyword evidence="6 9" id="KW-0804">Transcription</keyword>
<evidence type="ECO:0000256" key="4">
    <source>
        <dbReference type="ARBA" id="ARBA00023015"/>
    </source>
</evidence>
<dbReference type="Proteomes" id="UP000293360">
    <property type="component" value="Unassembled WGS sequence"/>
</dbReference>
<accession>A0A4Q4TDE8</accession>
<comment type="subunit">
    <text evidence="9">Component of the Mediator complex.</text>
</comment>
<name>A0A4Q4TDE8_9PEZI</name>
<evidence type="ECO:0000313" key="14">
    <source>
        <dbReference type="Proteomes" id="UP000293360"/>
    </source>
</evidence>
<reference evidence="13 14" key="1">
    <citation type="submission" date="2018-06" db="EMBL/GenBank/DDBJ databases">
        <title>Complete Genomes of Monosporascus.</title>
        <authorList>
            <person name="Robinson A.J."/>
            <person name="Natvig D.O."/>
        </authorList>
    </citation>
    <scope>NUCLEOTIDE SEQUENCE [LARGE SCALE GENOMIC DNA]</scope>
    <source>
        <strain evidence="13 14">CBS 110550</strain>
    </source>
</reference>
<evidence type="ECO:0000256" key="10">
    <source>
        <dbReference type="SAM" id="MobiDB-lite"/>
    </source>
</evidence>
<feature type="region of interest" description="Disordered" evidence="10">
    <location>
        <begin position="827"/>
        <end position="851"/>
    </location>
</feature>
<feature type="compositionally biased region" description="Gly residues" evidence="10">
    <location>
        <begin position="829"/>
        <end position="838"/>
    </location>
</feature>
<evidence type="ECO:0000256" key="1">
    <source>
        <dbReference type="ARBA" id="ARBA00004123"/>
    </source>
</evidence>
<dbReference type="Pfam" id="PF20719">
    <property type="entry name" value="Med16_C"/>
    <property type="match status" value="1"/>
</dbReference>
<comment type="caution">
    <text evidence="13">The sequence shown here is derived from an EMBL/GenBank/DDBJ whole genome shotgun (WGS) entry which is preliminary data.</text>
</comment>
<dbReference type="PANTHER" id="PTHR13224:SF6">
    <property type="entry name" value="MEDIATOR OF RNA POLYMERASE II TRANSCRIPTION SUBUNIT 16"/>
    <property type="match status" value="1"/>
</dbReference>
<gene>
    <name evidence="9" type="primary">MED16</name>
    <name evidence="13" type="ORF">DL764_005104</name>
</gene>
<evidence type="ECO:0000259" key="11">
    <source>
        <dbReference type="Pfam" id="PF11635"/>
    </source>
</evidence>